<keyword evidence="1" id="KW-0812">Transmembrane</keyword>
<reference evidence="2" key="1">
    <citation type="submission" date="2022-08" db="EMBL/GenBank/DDBJ databases">
        <authorList>
            <consortium name="DOE Joint Genome Institute"/>
            <person name="Min B."/>
            <person name="Riley R."/>
            <person name="Sierra-Patev S."/>
            <person name="Naranjo-Ortiz M."/>
            <person name="Looney B."/>
            <person name="Konkel Z."/>
            <person name="Slot J.C."/>
            <person name="Sakamoto Y."/>
            <person name="Steenwyk J.L."/>
            <person name="Rokas A."/>
            <person name="Carro J."/>
            <person name="Camarero S."/>
            <person name="Ferreira P."/>
            <person name="Molpeceres G."/>
            <person name="Ruiz-Duenas F.J."/>
            <person name="Serrano A."/>
            <person name="Henrissat B."/>
            <person name="Drula E."/>
            <person name="Hughes K.W."/>
            <person name="Mata J.L."/>
            <person name="Ishikawa N.K."/>
            <person name="Vargas-Isla R."/>
            <person name="Ushijima S."/>
            <person name="Smith C.A."/>
            <person name="Ahrendt S."/>
            <person name="Andreopoulos W."/>
            <person name="He G."/>
            <person name="Labutti K."/>
            <person name="Lipzen A."/>
            <person name="Ng V."/>
            <person name="Sandor L."/>
            <person name="Barry K."/>
            <person name="Martinez A.T."/>
            <person name="Xiao Y."/>
            <person name="Gibbons J.G."/>
            <person name="Terashima K."/>
            <person name="Hibbett D.S."/>
            <person name="Grigoriev I.V."/>
        </authorList>
    </citation>
    <scope>NUCLEOTIDE SEQUENCE</scope>
    <source>
        <strain evidence="2">TFB10827</strain>
    </source>
</reference>
<feature type="transmembrane region" description="Helical" evidence="1">
    <location>
        <begin position="52"/>
        <end position="70"/>
    </location>
</feature>
<evidence type="ECO:0000313" key="3">
    <source>
        <dbReference type="Proteomes" id="UP001163828"/>
    </source>
</evidence>
<sequence>MTLSYIPPSAFCWRKAGQILIEVSLLSISFAKLFPFVLFVVAYSPVMRFNPAYLFVLGFIPATLCVTLNVRPDMRSYVGLVETPEARAFHQDDGIHLLAASAAHQNVVHVQFISGVEGNAEPPPKVLHLVTELFMAWLGKPLINPEFVNQLSEVPQNGELSFRFWGFGSESCKERSDRCVVIIGAVEERNQWISIHKGARFLYSTTAESLAAEPLA</sequence>
<dbReference type="Proteomes" id="UP001163828">
    <property type="component" value="Unassembled WGS sequence"/>
</dbReference>
<keyword evidence="3" id="KW-1185">Reference proteome</keyword>
<organism evidence="2 3">
    <name type="scientific">Lentinula boryana</name>
    <dbReference type="NCBI Taxonomy" id="40481"/>
    <lineage>
        <taxon>Eukaryota</taxon>
        <taxon>Fungi</taxon>
        <taxon>Dikarya</taxon>
        <taxon>Basidiomycota</taxon>
        <taxon>Agaricomycotina</taxon>
        <taxon>Agaricomycetes</taxon>
        <taxon>Agaricomycetidae</taxon>
        <taxon>Agaricales</taxon>
        <taxon>Marasmiineae</taxon>
        <taxon>Omphalotaceae</taxon>
        <taxon>Lentinula</taxon>
    </lineage>
</organism>
<proteinExistence type="predicted"/>
<comment type="caution">
    <text evidence="2">The sequence shown here is derived from an EMBL/GenBank/DDBJ whole genome shotgun (WGS) entry which is preliminary data.</text>
</comment>
<name>A0ABQ8Q7Z6_9AGAR</name>
<gene>
    <name evidence="2" type="ORF">F5050DRAFT_1809447</name>
</gene>
<evidence type="ECO:0000313" key="2">
    <source>
        <dbReference type="EMBL" id="KAJ3994584.1"/>
    </source>
</evidence>
<protein>
    <submittedName>
        <fullName evidence="2">Uncharacterized protein</fullName>
    </submittedName>
</protein>
<keyword evidence="1" id="KW-1133">Transmembrane helix</keyword>
<feature type="transmembrane region" description="Helical" evidence="1">
    <location>
        <begin position="23"/>
        <end position="46"/>
    </location>
</feature>
<evidence type="ECO:0000256" key="1">
    <source>
        <dbReference type="SAM" id="Phobius"/>
    </source>
</evidence>
<dbReference type="EMBL" id="MU790695">
    <property type="protein sequence ID" value="KAJ3994584.1"/>
    <property type="molecule type" value="Genomic_DNA"/>
</dbReference>
<keyword evidence="1" id="KW-0472">Membrane</keyword>
<accession>A0ABQ8Q7Z6</accession>